<dbReference type="AlphaFoldDB" id="A0A3N0EEY5"/>
<dbReference type="CDD" id="cd05269">
    <property type="entry name" value="TMR_SDR_a"/>
    <property type="match status" value="1"/>
</dbReference>
<proteinExistence type="predicted"/>
<dbReference type="RefSeq" id="WP_123199911.1">
    <property type="nucleotide sequence ID" value="NZ_RJMB01000003.1"/>
</dbReference>
<keyword evidence="3" id="KW-1185">Reference proteome</keyword>
<organism evidence="2 3">
    <name type="scientific">Halostreptopolyspora alba</name>
    <dbReference type="NCBI Taxonomy" id="2487137"/>
    <lineage>
        <taxon>Bacteria</taxon>
        <taxon>Bacillati</taxon>
        <taxon>Actinomycetota</taxon>
        <taxon>Actinomycetes</taxon>
        <taxon>Streptosporangiales</taxon>
        <taxon>Nocardiopsidaceae</taxon>
        <taxon>Halostreptopolyspora</taxon>
    </lineage>
</organism>
<sequence>MGDDQEITHTVGITGATGALGDLVAGRLARLGVTQRLIVRDINRAPELPGTSAAMAAYEDRYAFERAVRGTTTLFLVSATEAADRLQQHISAVNAAVAAGVTRIVYLSFLAAAPDATFTFARTHFHTEEHIRSTGVAHTFLRPSLYLDLLPHWVDSSGVVRGPAGNGRVAWVAREDVADVAAAVLTGGAAHDGRTYDVTGPEAVTLGESVRRLSAVTGKTLRYLPETWEEALESRRPLGAPEWAIEGWASSYAAVANDELDVVAPTVPDITGHPAQSIEGHLRRRPTALAHVAA</sequence>
<dbReference type="Gene3D" id="3.90.25.10">
    <property type="entry name" value="UDP-galactose 4-epimerase, domain 1"/>
    <property type="match status" value="1"/>
</dbReference>
<feature type="domain" description="NAD(P)-binding" evidence="1">
    <location>
        <begin position="15"/>
        <end position="186"/>
    </location>
</feature>
<dbReference type="Pfam" id="PF13460">
    <property type="entry name" value="NAD_binding_10"/>
    <property type="match status" value="1"/>
</dbReference>
<evidence type="ECO:0000313" key="3">
    <source>
        <dbReference type="Proteomes" id="UP000269198"/>
    </source>
</evidence>
<protein>
    <submittedName>
        <fullName evidence="2">SDR family oxidoreductase</fullName>
    </submittedName>
</protein>
<dbReference type="InterPro" id="IPR016040">
    <property type="entry name" value="NAD(P)-bd_dom"/>
</dbReference>
<dbReference type="PANTHER" id="PTHR47129:SF1">
    <property type="entry name" value="NMRA-LIKE DOMAIN-CONTAINING PROTEIN"/>
    <property type="match status" value="1"/>
</dbReference>
<dbReference type="InterPro" id="IPR052718">
    <property type="entry name" value="NmrA-type_oxidoreductase"/>
</dbReference>
<dbReference type="InterPro" id="IPR036291">
    <property type="entry name" value="NAD(P)-bd_dom_sf"/>
</dbReference>
<dbReference type="SUPFAM" id="SSF51735">
    <property type="entry name" value="NAD(P)-binding Rossmann-fold domains"/>
    <property type="match status" value="1"/>
</dbReference>
<dbReference type="OrthoDB" id="3243290at2"/>
<dbReference type="PANTHER" id="PTHR47129">
    <property type="entry name" value="QUINONE OXIDOREDUCTASE 2"/>
    <property type="match status" value="1"/>
</dbReference>
<reference evidence="2 3" key="1">
    <citation type="submission" date="2018-11" db="EMBL/GenBank/DDBJ databases">
        <title>The genome draft of YIM 96095.</title>
        <authorList>
            <person name="Tang S.-K."/>
            <person name="Chunyu W.-X."/>
            <person name="Feng Y.-Z."/>
        </authorList>
    </citation>
    <scope>NUCLEOTIDE SEQUENCE [LARGE SCALE GENOMIC DNA]</scope>
    <source>
        <strain evidence="2 3">YIM 96095</strain>
    </source>
</reference>
<dbReference type="EMBL" id="RJMB01000003">
    <property type="protein sequence ID" value="RNL86384.1"/>
    <property type="molecule type" value="Genomic_DNA"/>
</dbReference>
<comment type="caution">
    <text evidence="2">The sequence shown here is derived from an EMBL/GenBank/DDBJ whole genome shotgun (WGS) entry which is preliminary data.</text>
</comment>
<dbReference type="Gene3D" id="3.40.50.720">
    <property type="entry name" value="NAD(P)-binding Rossmann-like Domain"/>
    <property type="match status" value="1"/>
</dbReference>
<evidence type="ECO:0000313" key="2">
    <source>
        <dbReference type="EMBL" id="RNL86384.1"/>
    </source>
</evidence>
<name>A0A3N0EEY5_9ACTN</name>
<gene>
    <name evidence="2" type="ORF">EFW17_04020</name>
</gene>
<dbReference type="Proteomes" id="UP000269198">
    <property type="component" value="Unassembled WGS sequence"/>
</dbReference>
<accession>A0A3N0EEY5</accession>
<evidence type="ECO:0000259" key="1">
    <source>
        <dbReference type="Pfam" id="PF13460"/>
    </source>
</evidence>